<evidence type="ECO:0000313" key="2">
    <source>
        <dbReference type="Proteomes" id="UP000221918"/>
    </source>
</evidence>
<dbReference type="AlphaFoldDB" id="A0ABD6TBS1"/>
<accession>A0ABD6TBS1</accession>
<dbReference type="EMBL" id="NUTL01000020">
    <property type="protein sequence ID" value="PHF03937.1"/>
    <property type="molecule type" value="Genomic_DNA"/>
</dbReference>
<evidence type="ECO:0000313" key="1">
    <source>
        <dbReference type="EMBL" id="PHF03937.1"/>
    </source>
</evidence>
<name>A0ABD6TBS1_9BACI</name>
<proteinExistence type="predicted"/>
<gene>
    <name evidence="1" type="ORF">COF81_04130</name>
</gene>
<reference evidence="1 2" key="1">
    <citation type="submission" date="2017-09" db="EMBL/GenBank/DDBJ databases">
        <title>Large-scale bioinformatics analysis of Bacillus genomes uncovers conserved roles of natural products in bacterial physiology.</title>
        <authorList>
            <consortium name="Agbiome Team Llc"/>
            <person name="Bleich R.M."/>
            <person name="Grubbs K.J."/>
            <person name="Santa Maria K.C."/>
            <person name="Allen S.E."/>
            <person name="Farag S."/>
            <person name="Shank E.A."/>
            <person name="Bowers A."/>
        </authorList>
    </citation>
    <scope>NUCLEOTIDE SEQUENCE [LARGE SCALE GENOMIC DNA]</scope>
    <source>
        <strain evidence="1 2">AFS037265</strain>
    </source>
</reference>
<sequence>MRLAGLKAEKYGNEKMYQLGGKMAGGVDYVTATLKGVEAAEDGTLIGKQAGPGKVTEWVNTRHAESTKFMDGKIQGIEASLAERIRKTGIGVTGEGIPIEEVSEKVLKEIHVDKKAAYGYSPNEGTTYSKYDFTDIEATKNNHIIRKEYLEQSRKIQGEIDLMVVNGASKQEIANKVVEMRNQDKILSRAKMNPEDLAPIEARNMKMYGNKVGPDATWLFKSKKAKLEDLKLNPTDDEVWDAVINGSMKKDDVLNTLLGLKH</sequence>
<comment type="caution">
    <text evidence="1">The sequence shown here is derived from an EMBL/GenBank/DDBJ whole genome shotgun (WGS) entry which is preliminary data.</text>
</comment>
<dbReference type="RefSeq" id="WP_080740724.1">
    <property type="nucleotide sequence ID" value="NZ_JMQD01000028.1"/>
</dbReference>
<organism evidence="1 2">
    <name type="scientific">Bacillus pseudomycoides</name>
    <dbReference type="NCBI Taxonomy" id="64104"/>
    <lineage>
        <taxon>Bacteria</taxon>
        <taxon>Bacillati</taxon>
        <taxon>Bacillota</taxon>
        <taxon>Bacilli</taxon>
        <taxon>Bacillales</taxon>
        <taxon>Bacillaceae</taxon>
        <taxon>Bacillus</taxon>
        <taxon>Bacillus cereus group</taxon>
    </lineage>
</organism>
<protein>
    <submittedName>
        <fullName evidence="1">Uncharacterized protein</fullName>
    </submittedName>
</protein>
<dbReference type="Proteomes" id="UP000221918">
    <property type="component" value="Unassembled WGS sequence"/>
</dbReference>